<comment type="caution">
    <text evidence="1">The sequence shown here is derived from an EMBL/GenBank/DDBJ whole genome shotgun (WGS) entry which is preliminary data.</text>
</comment>
<accession>A0A4Y2W9S3</accession>
<evidence type="ECO:0000313" key="2">
    <source>
        <dbReference type="Proteomes" id="UP000499080"/>
    </source>
</evidence>
<dbReference type="InterPro" id="IPR043129">
    <property type="entry name" value="ATPase_NBD"/>
</dbReference>
<sequence length="181" mass="20693">KIYSLPAHQVKPDPYMVYSENLSKSRIPIIIDNGSYLCKAGWVVNEKPPLVFRNIAAKHRGKKESETQVGNDIKNIEAVRWLLKTQFDKNVVTQFDVQYFASNVMLKKHIIGVHKITGKCQPEVGRVRPLRIAACRQQELVAVIAFTKNVEFADWVDEDGINIRGLTIPRMREMSKCPCTR</sequence>
<protein>
    <submittedName>
        <fullName evidence="1">Actin-related protein 5</fullName>
    </submittedName>
</protein>
<dbReference type="Proteomes" id="UP000499080">
    <property type="component" value="Unassembled WGS sequence"/>
</dbReference>
<organism evidence="1 2">
    <name type="scientific">Araneus ventricosus</name>
    <name type="common">Orbweaver spider</name>
    <name type="synonym">Epeira ventricosa</name>
    <dbReference type="NCBI Taxonomy" id="182803"/>
    <lineage>
        <taxon>Eukaryota</taxon>
        <taxon>Metazoa</taxon>
        <taxon>Ecdysozoa</taxon>
        <taxon>Arthropoda</taxon>
        <taxon>Chelicerata</taxon>
        <taxon>Arachnida</taxon>
        <taxon>Araneae</taxon>
        <taxon>Araneomorphae</taxon>
        <taxon>Entelegynae</taxon>
        <taxon>Araneoidea</taxon>
        <taxon>Araneidae</taxon>
        <taxon>Araneus</taxon>
    </lineage>
</organism>
<dbReference type="SUPFAM" id="SSF53067">
    <property type="entry name" value="Actin-like ATPase domain"/>
    <property type="match status" value="1"/>
</dbReference>
<keyword evidence="2" id="KW-1185">Reference proteome</keyword>
<dbReference type="OrthoDB" id="2433005at2759"/>
<dbReference type="Gene3D" id="3.30.420.40">
    <property type="match status" value="1"/>
</dbReference>
<dbReference type="AlphaFoldDB" id="A0A4Y2W9S3"/>
<proteinExistence type="predicted"/>
<dbReference type="EMBL" id="BGPR01056883">
    <property type="protein sequence ID" value="GBO33324.1"/>
    <property type="molecule type" value="Genomic_DNA"/>
</dbReference>
<reference evidence="1 2" key="1">
    <citation type="journal article" date="2019" name="Sci. Rep.">
        <title>Orb-weaving spider Araneus ventricosus genome elucidates the spidroin gene catalogue.</title>
        <authorList>
            <person name="Kono N."/>
            <person name="Nakamura H."/>
            <person name="Ohtoshi R."/>
            <person name="Moran D.A.P."/>
            <person name="Shinohara A."/>
            <person name="Yoshida Y."/>
            <person name="Fujiwara M."/>
            <person name="Mori M."/>
            <person name="Tomita M."/>
            <person name="Arakawa K."/>
        </authorList>
    </citation>
    <scope>NUCLEOTIDE SEQUENCE [LARGE SCALE GENOMIC DNA]</scope>
</reference>
<name>A0A4Y2W9S3_ARAVE</name>
<feature type="non-terminal residue" evidence="1">
    <location>
        <position position="1"/>
    </location>
</feature>
<evidence type="ECO:0000313" key="1">
    <source>
        <dbReference type="EMBL" id="GBO33324.1"/>
    </source>
</evidence>
<gene>
    <name evidence="1" type="primary">Arp5</name>
    <name evidence="1" type="ORF">AVEN_116533_1</name>
</gene>